<dbReference type="SUPFAM" id="SSF53448">
    <property type="entry name" value="Nucleotide-diphospho-sugar transferases"/>
    <property type="match status" value="1"/>
</dbReference>
<keyword evidence="1" id="KW-1133">Transmembrane helix</keyword>
<keyword evidence="1" id="KW-0812">Transmembrane</keyword>
<evidence type="ECO:0000256" key="1">
    <source>
        <dbReference type="SAM" id="Phobius"/>
    </source>
</evidence>
<dbReference type="EMBL" id="PZZN01000001">
    <property type="protein sequence ID" value="PTM47832.1"/>
    <property type="molecule type" value="Genomic_DNA"/>
</dbReference>
<reference evidence="2 3" key="1">
    <citation type="submission" date="2018-04" db="EMBL/GenBank/DDBJ databases">
        <title>Genomic Encyclopedia of Type Strains, Phase III (KMG-III): the genomes of soil and plant-associated and newly described type strains.</title>
        <authorList>
            <person name="Whitman W."/>
        </authorList>
    </citation>
    <scope>NUCLEOTIDE SEQUENCE [LARGE SCALE GENOMIC DNA]</scope>
    <source>
        <strain evidence="2 3">NW12</strain>
    </source>
</reference>
<proteinExistence type="predicted"/>
<feature type="transmembrane region" description="Helical" evidence="1">
    <location>
        <begin position="372"/>
        <end position="392"/>
    </location>
</feature>
<comment type="caution">
    <text evidence="2">The sequence shown here is derived from an EMBL/GenBank/DDBJ whole genome shotgun (WGS) entry which is preliminary data.</text>
</comment>
<feature type="transmembrane region" description="Helical" evidence="1">
    <location>
        <begin position="341"/>
        <end position="366"/>
    </location>
</feature>
<dbReference type="InterPro" id="IPR029044">
    <property type="entry name" value="Nucleotide-diphossugar_trans"/>
</dbReference>
<gene>
    <name evidence="2" type="ORF">C8J24_1236</name>
</gene>
<dbReference type="Proteomes" id="UP000240996">
    <property type="component" value="Unassembled WGS sequence"/>
</dbReference>
<dbReference type="AlphaFoldDB" id="A0A2T4YVK0"/>
<dbReference type="Gene3D" id="3.90.550.10">
    <property type="entry name" value="Spore Coat Polysaccharide Biosynthesis Protein SpsA, Chain A"/>
    <property type="match status" value="1"/>
</dbReference>
<dbReference type="RefSeq" id="WP_107931000.1">
    <property type="nucleotide sequence ID" value="NZ_PZZN01000001.1"/>
</dbReference>
<protein>
    <submittedName>
        <fullName evidence="2">Adsorption protein B</fullName>
    </submittedName>
</protein>
<keyword evidence="3" id="KW-1185">Reference proteome</keyword>
<feature type="transmembrane region" description="Helical" evidence="1">
    <location>
        <begin position="15"/>
        <end position="40"/>
    </location>
</feature>
<sequence>MSESLGIIDIIVREAVAFAAVGLLIGGIDDLLVDIAFFVWKIWRGPSTLPGMDALPTPSEPGRLAVFVPAWDEVAVIGAMLSAAVARFDHDDYRIFVGLYPNDRATIDAAARVAACDPRIRLVIGQRDGPTTKADCLNTLWHALRRADDRDGRRTKAVVLHDAEDVVHPLELRVFDSLIDHYAVVQLPVLPLVKRGSRLVSGHYADEFAEAHMKQLVIRTALGAGMPLAGTGCAMSTAILETVAATRDGDPFDASSLTEDYELGLRIAQLGGAGRLARIVDDAGALIAVRAFFPATFDAAVRQKARWMTGIALAGWDRTGWARPQALADHWMRMRDRRAPLSMVVLAAAYVGLTAWVLTFLVHAMVPAAQGWPAMPVVWLAGANIGLLVWRLGMRMAFTARIYGLAEAFWSLPRFVVGNVISLIAAPRAVVRYIAMLRGAALVWDKTRHEFPDLRSSGG</sequence>
<evidence type="ECO:0000313" key="2">
    <source>
        <dbReference type="EMBL" id="PTM47832.1"/>
    </source>
</evidence>
<accession>A0A2T4YVK0</accession>
<name>A0A2T4YVK0_9SPHN</name>
<dbReference type="Pfam" id="PF13641">
    <property type="entry name" value="Glyco_tranf_2_3"/>
    <property type="match status" value="1"/>
</dbReference>
<dbReference type="NCBIfam" id="NF011307">
    <property type="entry name" value="PRK14716.1-5"/>
    <property type="match status" value="1"/>
</dbReference>
<keyword evidence="1" id="KW-0472">Membrane</keyword>
<organism evidence="2 3">
    <name type="scientific">Sphingomonas aerolata</name>
    <dbReference type="NCBI Taxonomy" id="185951"/>
    <lineage>
        <taxon>Bacteria</taxon>
        <taxon>Pseudomonadati</taxon>
        <taxon>Pseudomonadota</taxon>
        <taxon>Alphaproteobacteria</taxon>
        <taxon>Sphingomonadales</taxon>
        <taxon>Sphingomonadaceae</taxon>
        <taxon>Sphingomonas</taxon>
    </lineage>
</organism>
<evidence type="ECO:0000313" key="3">
    <source>
        <dbReference type="Proteomes" id="UP000240996"/>
    </source>
</evidence>